<keyword evidence="3" id="KW-0547">Nucleotide-binding</keyword>
<keyword evidence="1" id="KW-0723">Serine/threonine-protein kinase</keyword>
<dbReference type="RefSeq" id="XP_001884188.1">
    <property type="nucleotide sequence ID" value="XM_001884153.1"/>
</dbReference>
<evidence type="ECO:0000256" key="5">
    <source>
        <dbReference type="ARBA" id="ARBA00022840"/>
    </source>
</evidence>
<protein>
    <submittedName>
        <fullName evidence="8">Predicted protein</fullName>
    </submittedName>
</protein>
<sequence>MYHLVLAPSVALPSNDMYSEWSDIVLPIFPLSVKQIETVETRDGILESTAMDVDLCTSNSGDGCGGSFPFKTSPGLCAKCQKLATLKPDSEEYVTWSKTRQCDSCGLAWKNLVSPTCGRCAGLLAKTITGSGPNPQAADLIQTAVTTSRLARAQAFDARLNKQPAPNPPAIHTTAGLSTARVNNTPTGENKVFITVECRIKSNQKREQNSTDADCGRWGKPWRYGMELTRDEVEFRWAGNKRFLPGTVNDQVGNVYNAYMTGDMGLYYASNEARSKKSTVPKNQYFMALELYIDKPRFIQRRNDGGGSPDISKSISVRKRSATATSLTGEDIPQQKRHAGGSLLSCWVPTPRSTSTNVSAPVQLIKAYATCDSKTGQVEIVWLENAEPIDGFLGKEVLASGSTKNVYQLSMGTELFIAKRFFEIGSDSEITPAENEEHLRSELVRLKTAFWMLNKFKEHAKANSVEIANVSEGFLVKEVGEPSIASGLPAFETDSATWLVEPRRTKSVVKFSGTLIHPSHTDKVGITLVAFAHFSYEFSQKQLVFADIQGNDSGIGDHGPTGIESFLEQHTCNYVCKGLNLTSFGKSVTTKSRSEGEGEDEDELDQLDKE</sequence>
<keyword evidence="2" id="KW-0808">Transferase</keyword>
<dbReference type="AlphaFoldDB" id="B0DJK1"/>
<dbReference type="KEGG" id="lbc:LACBIDRAFT_329893"/>
<dbReference type="InterPro" id="IPR011009">
    <property type="entry name" value="Kinase-like_dom_sf"/>
</dbReference>
<dbReference type="PANTHER" id="PTHR45992">
    <property type="entry name" value="EUKARYOTIC ELONGATION FACTOR 2 KINASE-RELATED"/>
    <property type="match status" value="1"/>
</dbReference>
<reference evidence="8 9" key="1">
    <citation type="journal article" date="2008" name="Nature">
        <title>The genome of Laccaria bicolor provides insights into mycorrhizal symbiosis.</title>
        <authorList>
            <person name="Martin F."/>
            <person name="Aerts A."/>
            <person name="Ahren D."/>
            <person name="Brun A."/>
            <person name="Danchin E.G.J."/>
            <person name="Duchaussoy F."/>
            <person name="Gibon J."/>
            <person name="Kohler A."/>
            <person name="Lindquist E."/>
            <person name="Pereda V."/>
            <person name="Salamov A."/>
            <person name="Shapiro H.J."/>
            <person name="Wuyts J."/>
            <person name="Blaudez D."/>
            <person name="Buee M."/>
            <person name="Brokstein P."/>
            <person name="Canbaeck B."/>
            <person name="Cohen D."/>
            <person name="Courty P.E."/>
            <person name="Coutinho P.M."/>
            <person name="Delaruelle C."/>
            <person name="Detter J.C."/>
            <person name="Deveau A."/>
            <person name="DiFazio S."/>
            <person name="Duplessis S."/>
            <person name="Fraissinet-Tachet L."/>
            <person name="Lucic E."/>
            <person name="Frey-Klett P."/>
            <person name="Fourrey C."/>
            <person name="Feussner I."/>
            <person name="Gay G."/>
            <person name="Grimwood J."/>
            <person name="Hoegger P.J."/>
            <person name="Jain P."/>
            <person name="Kilaru S."/>
            <person name="Labbe J."/>
            <person name="Lin Y.C."/>
            <person name="Legue V."/>
            <person name="Le Tacon F."/>
            <person name="Marmeisse R."/>
            <person name="Melayah D."/>
            <person name="Montanini B."/>
            <person name="Muratet M."/>
            <person name="Nehls U."/>
            <person name="Niculita-Hirzel H."/>
            <person name="Oudot-Le Secq M.P."/>
            <person name="Peter M."/>
            <person name="Quesneville H."/>
            <person name="Rajashekar B."/>
            <person name="Reich M."/>
            <person name="Rouhier N."/>
            <person name="Schmutz J."/>
            <person name="Yin T."/>
            <person name="Chalot M."/>
            <person name="Henrissat B."/>
            <person name="Kuees U."/>
            <person name="Lucas S."/>
            <person name="Van de Peer Y."/>
            <person name="Podila G.K."/>
            <person name="Polle A."/>
            <person name="Pukkila P.J."/>
            <person name="Richardson P.M."/>
            <person name="Rouze P."/>
            <person name="Sanders I.R."/>
            <person name="Stajich J.E."/>
            <person name="Tunlid A."/>
            <person name="Tuskan G."/>
            <person name="Grigoriev I.V."/>
        </authorList>
    </citation>
    <scope>NUCLEOTIDE SEQUENCE [LARGE SCALE GENOMIC DNA]</scope>
    <source>
        <strain evidence="9">S238N-H82 / ATCC MYA-4686</strain>
    </source>
</reference>
<evidence type="ECO:0000313" key="8">
    <source>
        <dbReference type="EMBL" id="EDR05223.1"/>
    </source>
</evidence>
<organism evidence="9">
    <name type="scientific">Laccaria bicolor (strain S238N-H82 / ATCC MYA-4686)</name>
    <name type="common">Bicoloured deceiver</name>
    <name type="synonym">Laccaria laccata var. bicolor</name>
    <dbReference type="NCBI Taxonomy" id="486041"/>
    <lineage>
        <taxon>Eukaryota</taxon>
        <taxon>Fungi</taxon>
        <taxon>Dikarya</taxon>
        <taxon>Basidiomycota</taxon>
        <taxon>Agaricomycotina</taxon>
        <taxon>Agaricomycetes</taxon>
        <taxon>Agaricomycetidae</taxon>
        <taxon>Agaricales</taxon>
        <taxon>Agaricineae</taxon>
        <taxon>Hydnangiaceae</taxon>
        <taxon>Laccaria</taxon>
    </lineage>
</organism>
<dbReference type="EMBL" id="DS547114">
    <property type="protein sequence ID" value="EDR05223.1"/>
    <property type="molecule type" value="Genomic_DNA"/>
</dbReference>
<dbReference type="Gene3D" id="3.20.200.10">
    <property type="entry name" value="MHCK/EF2 kinase"/>
    <property type="match status" value="1"/>
</dbReference>
<dbReference type="GO" id="GO:0004674">
    <property type="term" value="F:protein serine/threonine kinase activity"/>
    <property type="evidence" value="ECO:0007669"/>
    <property type="project" value="UniProtKB-KW"/>
</dbReference>
<dbReference type="SMART" id="SM00811">
    <property type="entry name" value="Alpha_kinase"/>
    <property type="match status" value="1"/>
</dbReference>
<feature type="compositionally biased region" description="Acidic residues" evidence="6">
    <location>
        <begin position="597"/>
        <end position="610"/>
    </location>
</feature>
<dbReference type="CDD" id="cd04515">
    <property type="entry name" value="Alpha_kinase"/>
    <property type="match status" value="1"/>
</dbReference>
<keyword evidence="4" id="KW-0418">Kinase</keyword>
<evidence type="ECO:0000256" key="3">
    <source>
        <dbReference type="ARBA" id="ARBA00022741"/>
    </source>
</evidence>
<feature type="region of interest" description="Disordered" evidence="6">
    <location>
        <begin position="302"/>
        <end position="334"/>
    </location>
</feature>
<dbReference type="Proteomes" id="UP000001194">
    <property type="component" value="Unassembled WGS sequence"/>
</dbReference>
<proteinExistence type="predicted"/>
<keyword evidence="9" id="KW-1185">Reference proteome</keyword>
<gene>
    <name evidence="8" type="ORF">LACBIDRAFT_329893</name>
</gene>
<dbReference type="OrthoDB" id="301415at2759"/>
<name>B0DJK1_LACBS</name>
<dbReference type="HOGENOM" id="CLU_032408_0_0_1"/>
<accession>B0DJK1</accession>
<dbReference type="PROSITE" id="PS51158">
    <property type="entry name" value="ALPHA_KINASE"/>
    <property type="match status" value="1"/>
</dbReference>
<keyword evidence="5" id="KW-0067">ATP-binding</keyword>
<dbReference type="InterPro" id="IPR051852">
    <property type="entry name" value="Alpha-type_PK"/>
</dbReference>
<dbReference type="InParanoid" id="B0DJK1"/>
<feature type="domain" description="Alpha-type protein kinase" evidence="7">
    <location>
        <begin position="374"/>
        <end position="584"/>
    </location>
</feature>
<dbReference type="Pfam" id="PF02816">
    <property type="entry name" value="Alpha_kinase"/>
    <property type="match status" value="1"/>
</dbReference>
<evidence type="ECO:0000259" key="7">
    <source>
        <dbReference type="PROSITE" id="PS51158"/>
    </source>
</evidence>
<evidence type="ECO:0000313" key="9">
    <source>
        <dbReference type="Proteomes" id="UP000001194"/>
    </source>
</evidence>
<evidence type="ECO:0000256" key="4">
    <source>
        <dbReference type="ARBA" id="ARBA00022777"/>
    </source>
</evidence>
<dbReference type="InterPro" id="IPR004166">
    <property type="entry name" value="a-kinase_dom"/>
</dbReference>
<dbReference type="GO" id="GO:0005524">
    <property type="term" value="F:ATP binding"/>
    <property type="evidence" value="ECO:0007669"/>
    <property type="project" value="UniProtKB-KW"/>
</dbReference>
<evidence type="ECO:0000256" key="6">
    <source>
        <dbReference type="SAM" id="MobiDB-lite"/>
    </source>
</evidence>
<dbReference type="SUPFAM" id="SSF56112">
    <property type="entry name" value="Protein kinase-like (PK-like)"/>
    <property type="match status" value="1"/>
</dbReference>
<dbReference type="GeneID" id="6079791"/>
<evidence type="ECO:0000256" key="1">
    <source>
        <dbReference type="ARBA" id="ARBA00022527"/>
    </source>
</evidence>
<evidence type="ECO:0000256" key="2">
    <source>
        <dbReference type="ARBA" id="ARBA00022679"/>
    </source>
</evidence>
<feature type="region of interest" description="Disordered" evidence="6">
    <location>
        <begin position="588"/>
        <end position="610"/>
    </location>
</feature>